<organism evidence="1 2">
    <name type="scientific">Planctopirus limnophila (strain ATCC 43296 / DSM 3776 / IFAM 1008 / Mu 290)</name>
    <name type="common">Planctomyces limnophilus</name>
    <dbReference type="NCBI Taxonomy" id="521674"/>
    <lineage>
        <taxon>Bacteria</taxon>
        <taxon>Pseudomonadati</taxon>
        <taxon>Planctomycetota</taxon>
        <taxon>Planctomycetia</taxon>
        <taxon>Planctomycetales</taxon>
        <taxon>Planctomycetaceae</taxon>
        <taxon>Planctopirus</taxon>
    </lineage>
</organism>
<dbReference type="KEGG" id="plm:Plim_0219"/>
<sequence>MRHPNKHIRAAIEFALSCGWAARSGGGHAFCIIFCPKNNRSGCQKSVWSTPRDPEAHARDIIRFVEKCPHSGETDD</sequence>
<evidence type="ECO:0008006" key="3">
    <source>
        <dbReference type="Google" id="ProtNLM"/>
    </source>
</evidence>
<evidence type="ECO:0000313" key="2">
    <source>
        <dbReference type="Proteomes" id="UP000002220"/>
    </source>
</evidence>
<accession>D5SNR6</accession>
<dbReference type="Proteomes" id="UP000002220">
    <property type="component" value="Chromosome"/>
</dbReference>
<dbReference type="AlphaFoldDB" id="D5SNR6"/>
<evidence type="ECO:0000313" key="1">
    <source>
        <dbReference type="EMBL" id="ADG66071.1"/>
    </source>
</evidence>
<gene>
    <name evidence="1" type="ordered locus">Plim_0219</name>
</gene>
<dbReference type="eggNOG" id="ENOG5030UMU">
    <property type="taxonomic scope" value="Bacteria"/>
</dbReference>
<reference evidence="1 2" key="1">
    <citation type="journal article" date="2010" name="Stand. Genomic Sci.">
        <title>Complete genome sequence of Planctomyces limnophilus type strain (Mu 290).</title>
        <authorList>
            <person name="Labutti K."/>
            <person name="Sikorski J."/>
            <person name="Schneider S."/>
            <person name="Nolan M."/>
            <person name="Lucas S."/>
            <person name="Glavina Del Rio T."/>
            <person name="Tice H."/>
            <person name="Cheng J.F."/>
            <person name="Goodwin L."/>
            <person name="Pitluck S."/>
            <person name="Liolios K."/>
            <person name="Ivanova N."/>
            <person name="Mavromatis K."/>
            <person name="Mikhailova N."/>
            <person name="Pati A."/>
            <person name="Chen A."/>
            <person name="Palaniappan K."/>
            <person name="Land M."/>
            <person name="Hauser L."/>
            <person name="Chang Y.J."/>
            <person name="Jeffries C.D."/>
            <person name="Tindall B.J."/>
            <person name="Rohde M."/>
            <person name="Goker M."/>
            <person name="Woyke T."/>
            <person name="Bristow J."/>
            <person name="Eisen J.A."/>
            <person name="Markowitz V."/>
            <person name="Hugenholtz P."/>
            <person name="Kyrpides N.C."/>
            <person name="Klenk H.P."/>
            <person name="Lapidus A."/>
        </authorList>
    </citation>
    <scope>NUCLEOTIDE SEQUENCE [LARGE SCALE GENOMIC DNA]</scope>
    <source>
        <strain evidence="2">ATCC 43296 / DSM 3776 / IFAM 1008 / 290</strain>
    </source>
</reference>
<dbReference type="EMBL" id="CP001744">
    <property type="protein sequence ID" value="ADG66071.1"/>
    <property type="molecule type" value="Genomic_DNA"/>
</dbReference>
<dbReference type="HOGENOM" id="CLU_183779_0_0_0"/>
<dbReference type="STRING" id="521674.Plim_0219"/>
<proteinExistence type="predicted"/>
<keyword evidence="2" id="KW-1185">Reference proteome</keyword>
<name>D5SNR6_PLAL2</name>
<protein>
    <recommendedName>
        <fullName evidence="3">YcfA family protein</fullName>
    </recommendedName>
</protein>